<dbReference type="AlphaFoldDB" id="A0A2P8DDS6"/>
<organism evidence="2 3">
    <name type="scientific">Murinocardiopsis flavida</name>
    <dbReference type="NCBI Taxonomy" id="645275"/>
    <lineage>
        <taxon>Bacteria</taxon>
        <taxon>Bacillati</taxon>
        <taxon>Actinomycetota</taxon>
        <taxon>Actinomycetes</taxon>
        <taxon>Streptosporangiales</taxon>
        <taxon>Nocardiopsidaceae</taxon>
        <taxon>Murinocardiopsis</taxon>
    </lineage>
</organism>
<accession>A0A2P8DDS6</accession>
<protein>
    <submittedName>
        <fullName evidence="2">Uncharacterized protein</fullName>
    </submittedName>
</protein>
<evidence type="ECO:0000313" key="2">
    <source>
        <dbReference type="EMBL" id="PSK95349.1"/>
    </source>
</evidence>
<comment type="caution">
    <text evidence="2">The sequence shown here is derived from an EMBL/GenBank/DDBJ whole genome shotgun (WGS) entry which is preliminary data.</text>
</comment>
<feature type="compositionally biased region" description="Low complexity" evidence="1">
    <location>
        <begin position="70"/>
        <end position="89"/>
    </location>
</feature>
<reference evidence="2 3" key="1">
    <citation type="submission" date="2018-03" db="EMBL/GenBank/DDBJ databases">
        <title>Genomic Encyclopedia of Archaeal and Bacterial Type Strains, Phase II (KMG-II): from individual species to whole genera.</title>
        <authorList>
            <person name="Goeker M."/>
        </authorList>
    </citation>
    <scope>NUCLEOTIDE SEQUENCE [LARGE SCALE GENOMIC DNA]</scope>
    <source>
        <strain evidence="2 3">DSM 45312</strain>
    </source>
</reference>
<proteinExistence type="predicted"/>
<feature type="region of interest" description="Disordered" evidence="1">
    <location>
        <begin position="67"/>
        <end position="146"/>
    </location>
</feature>
<evidence type="ECO:0000313" key="3">
    <source>
        <dbReference type="Proteomes" id="UP000240542"/>
    </source>
</evidence>
<sequence>MYPQAAPAPYSGCKGVGIALLLGSPGWLATGSPLPAAAAAALGAALLSYGWARAPFAPLTIAHMWPDPHTPGSTPPTGGTGSSAGDSTPLTDGSAPRSSTGDSGPHLSTGAADGRFPAGGGDSRPPSESHTADDTDEVQYVRRTGSTAYGRRSTFPSFLALLHAEFSTPLRVRQWRRNRPEQT</sequence>
<dbReference type="EMBL" id="PYGA01000015">
    <property type="protein sequence ID" value="PSK95349.1"/>
    <property type="molecule type" value="Genomic_DNA"/>
</dbReference>
<dbReference type="RefSeq" id="WP_146165617.1">
    <property type="nucleotide sequence ID" value="NZ_PYGA01000015.1"/>
</dbReference>
<evidence type="ECO:0000256" key="1">
    <source>
        <dbReference type="SAM" id="MobiDB-lite"/>
    </source>
</evidence>
<gene>
    <name evidence="2" type="ORF">CLV63_1158</name>
</gene>
<keyword evidence="3" id="KW-1185">Reference proteome</keyword>
<dbReference type="Proteomes" id="UP000240542">
    <property type="component" value="Unassembled WGS sequence"/>
</dbReference>
<name>A0A2P8DDS6_9ACTN</name>